<feature type="signal peptide" evidence="1">
    <location>
        <begin position="1"/>
        <end position="22"/>
    </location>
</feature>
<evidence type="ECO:0000313" key="2">
    <source>
        <dbReference type="EMBL" id="QSI77850.1"/>
    </source>
</evidence>
<accession>A0ABX7M7X3</accession>
<dbReference type="InterPro" id="IPR043504">
    <property type="entry name" value="Peptidase_S1_PA_chymotrypsin"/>
</dbReference>
<dbReference type="PANTHER" id="PTHR43019">
    <property type="entry name" value="SERINE ENDOPROTEASE DEGS"/>
    <property type="match status" value="1"/>
</dbReference>
<name>A0ABX7M7X3_9RHOO</name>
<dbReference type="Gene3D" id="2.40.10.10">
    <property type="entry name" value="Trypsin-like serine proteases"/>
    <property type="match status" value="2"/>
</dbReference>
<reference evidence="2 3" key="1">
    <citation type="submission" date="2021-02" db="EMBL/GenBank/DDBJ databases">
        <title>Niveibacterium changnyeongensis HC41.</title>
        <authorList>
            <person name="Kang M."/>
        </authorList>
    </citation>
    <scope>NUCLEOTIDE SEQUENCE [LARGE SCALE GENOMIC DNA]</scope>
    <source>
        <strain evidence="2 3">HC41</strain>
    </source>
</reference>
<sequence length="254" mass="27011">MLRGLGRVLICLLMLAMAPARADLVDTVQRIKPSIVAIGTYQRDRSPQFRLMGTGFVVGDGTRIATNSHVVPPTLDAEHFEELIAISFGEGGVQRTHKVTKIGSDPAHDLALLKLPGVTLPALKLDDGMHAREGQPIAFTGFPIIGVLGLNPATHRGIVAAITPIVLPTEHGSQLNPQAIRRIREGAFPVLQLDATAYPGNSGSPVYDQDSGLVLAIANMVFVKGSKESALTQPSGITYAIPAMHLKALLDRTP</sequence>
<dbReference type="InterPro" id="IPR009003">
    <property type="entry name" value="Peptidase_S1_PA"/>
</dbReference>
<protein>
    <submittedName>
        <fullName evidence="2">Trypsin-like peptidase domain-containing protein</fullName>
    </submittedName>
</protein>
<dbReference type="SUPFAM" id="SSF50494">
    <property type="entry name" value="Trypsin-like serine proteases"/>
    <property type="match status" value="1"/>
</dbReference>
<proteinExistence type="predicted"/>
<dbReference type="PANTHER" id="PTHR43019:SF23">
    <property type="entry name" value="PROTEASE DO-LIKE 5, CHLOROPLASTIC"/>
    <property type="match status" value="1"/>
</dbReference>
<feature type="chain" id="PRO_5046719743" evidence="1">
    <location>
        <begin position="23"/>
        <end position="254"/>
    </location>
</feature>
<evidence type="ECO:0000256" key="1">
    <source>
        <dbReference type="SAM" id="SignalP"/>
    </source>
</evidence>
<dbReference type="Proteomes" id="UP000663570">
    <property type="component" value="Chromosome"/>
</dbReference>
<keyword evidence="3" id="KW-1185">Reference proteome</keyword>
<gene>
    <name evidence="2" type="ORF">JY500_04145</name>
</gene>
<evidence type="ECO:0000313" key="3">
    <source>
        <dbReference type="Proteomes" id="UP000663570"/>
    </source>
</evidence>
<dbReference type="Pfam" id="PF13365">
    <property type="entry name" value="Trypsin_2"/>
    <property type="match status" value="1"/>
</dbReference>
<dbReference type="EMBL" id="CP071060">
    <property type="protein sequence ID" value="QSI77850.1"/>
    <property type="molecule type" value="Genomic_DNA"/>
</dbReference>
<keyword evidence="1" id="KW-0732">Signal</keyword>
<organism evidence="2 3">
    <name type="scientific">Niveibacterium microcysteis</name>
    <dbReference type="NCBI Taxonomy" id="2811415"/>
    <lineage>
        <taxon>Bacteria</taxon>
        <taxon>Pseudomonadati</taxon>
        <taxon>Pseudomonadota</taxon>
        <taxon>Betaproteobacteria</taxon>
        <taxon>Rhodocyclales</taxon>
        <taxon>Rhodocyclaceae</taxon>
        <taxon>Niveibacterium</taxon>
    </lineage>
</organism>